<evidence type="ECO:0000313" key="2">
    <source>
        <dbReference type="Proteomes" id="UP000751190"/>
    </source>
</evidence>
<protein>
    <recommendedName>
        <fullName evidence="3">F-box domain-containing protein</fullName>
    </recommendedName>
</protein>
<name>A0A8J5XIV9_DIALT</name>
<dbReference type="AlphaFoldDB" id="A0A8J5XIV9"/>
<evidence type="ECO:0000313" key="1">
    <source>
        <dbReference type="EMBL" id="KAG8462047.1"/>
    </source>
</evidence>
<dbReference type="OrthoDB" id="10616254at2759"/>
<dbReference type="EMBL" id="JAGTXO010000022">
    <property type="protein sequence ID" value="KAG8462047.1"/>
    <property type="molecule type" value="Genomic_DNA"/>
</dbReference>
<dbReference type="Proteomes" id="UP000751190">
    <property type="component" value="Unassembled WGS sequence"/>
</dbReference>
<evidence type="ECO:0008006" key="3">
    <source>
        <dbReference type="Google" id="ProtNLM"/>
    </source>
</evidence>
<keyword evidence="2" id="KW-1185">Reference proteome</keyword>
<proteinExistence type="predicted"/>
<organism evidence="1 2">
    <name type="scientific">Diacronema lutheri</name>
    <name type="common">Unicellular marine alga</name>
    <name type="synonym">Monochrysis lutheri</name>
    <dbReference type="NCBI Taxonomy" id="2081491"/>
    <lineage>
        <taxon>Eukaryota</taxon>
        <taxon>Haptista</taxon>
        <taxon>Haptophyta</taxon>
        <taxon>Pavlovophyceae</taxon>
        <taxon>Pavlovales</taxon>
        <taxon>Pavlovaceae</taxon>
        <taxon>Diacronema</taxon>
    </lineage>
</organism>
<comment type="caution">
    <text evidence="1">The sequence shown here is derived from an EMBL/GenBank/DDBJ whole genome shotgun (WGS) entry which is preliminary data.</text>
</comment>
<sequence length="306" mass="31491">MAALLDALTDDAVFLLFARLAASSLADLAAASCTCRRLARLARAHAPALLAPLADAVSAARRARPAAHEAEQGARATALAALGAALAPAADEAFADRWMRELQRGPCRVADGAWCSHGLCASTPRAPRPKPGVAMLLEAAVEGLGGGARACNAACALATVLEAAGAPRLALRQWLALAEPPAACPRAQLRVALHHHSGIRGASELRVARPDRGSTARAHAAASAFGKVGANPHARPEEAALAGTYLGFMHLDALGLPKCDSAARRCFVAAARLGSVDAAEMLRELDAERGWPPFTRASASAASRVR</sequence>
<accession>A0A8J5XIV9</accession>
<gene>
    <name evidence="1" type="ORF">KFE25_011497</name>
</gene>
<reference evidence="1" key="1">
    <citation type="submission" date="2021-05" db="EMBL/GenBank/DDBJ databases">
        <title>The genome of the haptophyte Pavlova lutheri (Diacronema luteri, Pavlovales) - a model for lipid biosynthesis in eukaryotic algae.</title>
        <authorList>
            <person name="Hulatt C.J."/>
            <person name="Posewitz M.C."/>
        </authorList>
    </citation>
    <scope>NUCLEOTIDE SEQUENCE</scope>
    <source>
        <strain evidence="1">NIVA-4/92</strain>
    </source>
</reference>